<keyword evidence="2" id="KW-0813">Transport</keyword>
<feature type="transmembrane region" description="Helical" evidence="7">
    <location>
        <begin position="150"/>
        <end position="167"/>
    </location>
</feature>
<dbReference type="AlphaFoldDB" id="A0A2J0KV04"/>
<keyword evidence="3" id="KW-1003">Cell membrane</keyword>
<feature type="transmembrane region" description="Helical" evidence="7">
    <location>
        <begin position="52"/>
        <end position="71"/>
    </location>
</feature>
<evidence type="ECO:0000256" key="5">
    <source>
        <dbReference type="ARBA" id="ARBA00022989"/>
    </source>
</evidence>
<proteinExistence type="predicted"/>
<dbReference type="Gene3D" id="1.20.1250.20">
    <property type="entry name" value="MFS general substrate transporter like domains"/>
    <property type="match status" value="1"/>
</dbReference>
<keyword evidence="6 7" id="KW-0472">Membrane</keyword>
<feature type="transmembrane region" description="Helical" evidence="7">
    <location>
        <begin position="173"/>
        <end position="192"/>
    </location>
</feature>
<evidence type="ECO:0000256" key="2">
    <source>
        <dbReference type="ARBA" id="ARBA00022448"/>
    </source>
</evidence>
<evidence type="ECO:0000256" key="1">
    <source>
        <dbReference type="ARBA" id="ARBA00004651"/>
    </source>
</evidence>
<evidence type="ECO:0000256" key="3">
    <source>
        <dbReference type="ARBA" id="ARBA00022475"/>
    </source>
</evidence>
<dbReference type="Proteomes" id="UP000230052">
    <property type="component" value="Unassembled WGS sequence"/>
</dbReference>
<accession>A0A2J0KV04</accession>
<keyword evidence="5 7" id="KW-1133">Transmembrane helix</keyword>
<comment type="subcellular location">
    <subcellularLocation>
        <location evidence="1">Cell membrane</location>
        <topology evidence="1">Multi-pass membrane protein</topology>
    </subcellularLocation>
</comment>
<dbReference type="EMBL" id="PEWV01000013">
    <property type="protein sequence ID" value="PIU42235.1"/>
    <property type="molecule type" value="Genomic_DNA"/>
</dbReference>
<comment type="caution">
    <text evidence="9">The sequence shown here is derived from an EMBL/GenBank/DDBJ whole genome shotgun (WGS) entry which is preliminary data.</text>
</comment>
<dbReference type="InterPro" id="IPR010290">
    <property type="entry name" value="TM_effector"/>
</dbReference>
<feature type="transmembrane region" description="Helical" evidence="7">
    <location>
        <begin position="301"/>
        <end position="320"/>
    </location>
</feature>
<evidence type="ECO:0000313" key="9">
    <source>
        <dbReference type="EMBL" id="PIU42235.1"/>
    </source>
</evidence>
<feature type="transmembrane region" description="Helical" evidence="7">
    <location>
        <begin position="237"/>
        <end position="259"/>
    </location>
</feature>
<dbReference type="InterPro" id="IPR022324">
    <property type="entry name" value="Bacilysin_exporter_BacE_put"/>
</dbReference>
<feature type="transmembrane region" description="Helical" evidence="7">
    <location>
        <begin position="326"/>
        <end position="351"/>
    </location>
</feature>
<dbReference type="InterPro" id="IPR036259">
    <property type="entry name" value="MFS_trans_sf"/>
</dbReference>
<evidence type="ECO:0000256" key="7">
    <source>
        <dbReference type="SAM" id="Phobius"/>
    </source>
</evidence>
<dbReference type="InterPro" id="IPR020846">
    <property type="entry name" value="MFS_dom"/>
</dbReference>
<evidence type="ECO:0000259" key="8">
    <source>
        <dbReference type="PROSITE" id="PS50850"/>
    </source>
</evidence>
<keyword evidence="4 7" id="KW-0812">Transmembrane</keyword>
<dbReference type="PANTHER" id="PTHR43266:SF2">
    <property type="entry name" value="MAJOR FACILITATOR SUPERFAMILY (MFS) PROFILE DOMAIN-CONTAINING PROTEIN"/>
    <property type="match status" value="1"/>
</dbReference>
<evidence type="ECO:0000313" key="10">
    <source>
        <dbReference type="Proteomes" id="UP000230052"/>
    </source>
</evidence>
<organism evidence="9 10">
    <name type="scientific">Candidatus Aquitaenariimonas noxiae</name>
    <dbReference type="NCBI Taxonomy" id="1974741"/>
    <lineage>
        <taxon>Bacteria</taxon>
        <taxon>Pseudomonadati</taxon>
        <taxon>Candidatus Omnitrophota</taxon>
        <taxon>Candidatus Aquitaenariimonas</taxon>
    </lineage>
</organism>
<dbReference type="CDD" id="cd06173">
    <property type="entry name" value="MFS_MefA_like"/>
    <property type="match status" value="1"/>
</dbReference>
<dbReference type="GO" id="GO:0005886">
    <property type="term" value="C:plasma membrane"/>
    <property type="evidence" value="ECO:0007669"/>
    <property type="project" value="UniProtKB-SubCell"/>
</dbReference>
<gene>
    <name evidence="9" type="ORF">COS99_01125</name>
</gene>
<feature type="transmembrane region" description="Helical" evidence="7">
    <location>
        <begin position="105"/>
        <end position="122"/>
    </location>
</feature>
<dbReference type="Pfam" id="PF05977">
    <property type="entry name" value="MFS_3"/>
    <property type="match status" value="1"/>
</dbReference>
<name>A0A2J0KV04_9BACT</name>
<evidence type="ECO:0000256" key="4">
    <source>
        <dbReference type="ARBA" id="ARBA00022692"/>
    </source>
</evidence>
<dbReference type="GO" id="GO:0022857">
    <property type="term" value="F:transmembrane transporter activity"/>
    <property type="evidence" value="ECO:0007669"/>
    <property type="project" value="InterPro"/>
</dbReference>
<reference evidence="9 10" key="1">
    <citation type="submission" date="2017-09" db="EMBL/GenBank/DDBJ databases">
        <title>Depth-based differentiation of microbial function through sediment-hosted aquifers and enrichment of novel symbionts in the deep terrestrial subsurface.</title>
        <authorList>
            <person name="Probst A.J."/>
            <person name="Ladd B."/>
            <person name="Jarett J.K."/>
            <person name="Geller-Mcgrath D.E."/>
            <person name="Sieber C.M."/>
            <person name="Emerson J.B."/>
            <person name="Anantharaman K."/>
            <person name="Thomas B.C."/>
            <person name="Malmstrom R."/>
            <person name="Stieglmeier M."/>
            <person name="Klingl A."/>
            <person name="Woyke T."/>
            <person name="Ryan C.M."/>
            <person name="Banfield J.F."/>
        </authorList>
    </citation>
    <scope>NUCLEOTIDE SEQUENCE [LARGE SCALE GENOMIC DNA]</scope>
    <source>
        <strain evidence="9">CG07_land_8_20_14_0_80_42_15</strain>
    </source>
</reference>
<feature type="domain" description="Major facilitator superfamily (MFS) profile" evidence="8">
    <location>
        <begin position="234"/>
        <end position="418"/>
    </location>
</feature>
<dbReference type="PROSITE" id="PS50850">
    <property type="entry name" value="MFS"/>
    <property type="match status" value="1"/>
</dbReference>
<dbReference type="PANTHER" id="PTHR43266">
    <property type="entry name" value="MACROLIDE-EFFLUX PROTEIN"/>
    <property type="match status" value="1"/>
</dbReference>
<feature type="transmembrane region" description="Helical" evidence="7">
    <location>
        <begin position="78"/>
        <end position="99"/>
    </location>
</feature>
<protein>
    <recommendedName>
        <fullName evidence="8">Major facilitator superfamily (MFS) profile domain-containing protein</fullName>
    </recommendedName>
</protein>
<sequence>MARFRHVLKNKNFFCLWVGQIISQFGDRLNQMALIALVYHKSPGSTIELAKLLFFIVIPVFVIGPIAGAYVDRWNRKYTMIVSDILRGVLVLLIPFSIIFLKQTVFIYPLVFIIFSVTRFFLPSKMAIIPSIVSPDQLLVANSLSDTTRMIATVIGLGFAGILVKWVGVIGSFYIDSVSFFISALLTAAIVVKEAKPKFKNGLLVAEEAIKNAMKRSIFADIKAGFEYLIKLEKIRFVVSILFLLMSGIGAIFCVIIVFIQNSFGTITSDIGLLGMFLGIGLFAGTVFYGRVMQNFTKSKVIFTNLAIIGASIVAFTVFVKEFQSFLFASILSFTIGFFVGPIIVLCNTLVQEALPEDARGRVFSSVEAIMHLGFLVFMLLTSFLAEFIGNAWILIIIGGIFSLFGIGGIILKLKAKN</sequence>
<dbReference type="PRINTS" id="PR01988">
    <property type="entry name" value="EXPORTERBACE"/>
</dbReference>
<feature type="transmembrane region" description="Helical" evidence="7">
    <location>
        <begin position="392"/>
        <end position="412"/>
    </location>
</feature>
<evidence type="ECO:0000256" key="6">
    <source>
        <dbReference type="ARBA" id="ARBA00023136"/>
    </source>
</evidence>
<feature type="transmembrane region" description="Helical" evidence="7">
    <location>
        <begin position="363"/>
        <end position="386"/>
    </location>
</feature>
<dbReference type="SUPFAM" id="SSF103473">
    <property type="entry name" value="MFS general substrate transporter"/>
    <property type="match status" value="1"/>
</dbReference>
<feature type="transmembrane region" description="Helical" evidence="7">
    <location>
        <begin position="271"/>
        <end position="289"/>
    </location>
</feature>